<feature type="compositionally biased region" description="Low complexity" evidence="1">
    <location>
        <begin position="67"/>
        <end position="77"/>
    </location>
</feature>
<evidence type="ECO:0000313" key="2">
    <source>
        <dbReference type="EMBL" id="KAF0295537.1"/>
    </source>
</evidence>
<dbReference type="AlphaFoldDB" id="A0A6A4VGG6"/>
<comment type="caution">
    <text evidence="2">The sequence shown here is derived from an EMBL/GenBank/DDBJ whole genome shotgun (WGS) entry which is preliminary data.</text>
</comment>
<evidence type="ECO:0000256" key="1">
    <source>
        <dbReference type="SAM" id="MobiDB-lite"/>
    </source>
</evidence>
<gene>
    <name evidence="2" type="ORF">FJT64_006949</name>
</gene>
<sequence>MIAYRSRPRRPVPVFLAVPGGQAVPVFPLGGQPQVQPTEAAVAVTEPQSPAPLSLSPAHPQPPQPSPSEATSTAPTEPALPRPAAPAAFDNFDEDFFDESGPFGGSLPPFPDISAIFSDVATGPSDPTPSTSAEGRAEPLTQENALRRLDSDWQGAEDDYSWPVPKSQDYADLYFRASK</sequence>
<proteinExistence type="predicted"/>
<keyword evidence="3" id="KW-1185">Reference proteome</keyword>
<dbReference type="Proteomes" id="UP000440578">
    <property type="component" value="Unassembled WGS sequence"/>
</dbReference>
<reference evidence="2 3" key="1">
    <citation type="submission" date="2019-07" db="EMBL/GenBank/DDBJ databases">
        <title>Draft genome assembly of a fouling barnacle, Amphibalanus amphitrite (Darwin, 1854): The first reference genome for Thecostraca.</title>
        <authorList>
            <person name="Kim W."/>
        </authorList>
    </citation>
    <scope>NUCLEOTIDE SEQUENCE [LARGE SCALE GENOMIC DNA]</scope>
    <source>
        <strain evidence="2">SNU_AA5</strain>
        <tissue evidence="2">Soma without cirri and trophi</tissue>
    </source>
</reference>
<name>A0A6A4VGG6_AMPAM</name>
<dbReference type="EMBL" id="VIIS01001613">
    <property type="protein sequence ID" value="KAF0295537.1"/>
    <property type="molecule type" value="Genomic_DNA"/>
</dbReference>
<feature type="compositionally biased region" description="Low complexity" evidence="1">
    <location>
        <begin position="46"/>
        <end position="58"/>
    </location>
</feature>
<feature type="region of interest" description="Disordered" evidence="1">
    <location>
        <begin position="29"/>
        <end position="144"/>
    </location>
</feature>
<organism evidence="2 3">
    <name type="scientific">Amphibalanus amphitrite</name>
    <name type="common">Striped barnacle</name>
    <name type="synonym">Balanus amphitrite</name>
    <dbReference type="NCBI Taxonomy" id="1232801"/>
    <lineage>
        <taxon>Eukaryota</taxon>
        <taxon>Metazoa</taxon>
        <taxon>Ecdysozoa</taxon>
        <taxon>Arthropoda</taxon>
        <taxon>Crustacea</taxon>
        <taxon>Multicrustacea</taxon>
        <taxon>Cirripedia</taxon>
        <taxon>Thoracica</taxon>
        <taxon>Thoracicalcarea</taxon>
        <taxon>Balanomorpha</taxon>
        <taxon>Balanoidea</taxon>
        <taxon>Balanidae</taxon>
        <taxon>Amphibalaninae</taxon>
        <taxon>Amphibalanus</taxon>
    </lineage>
</organism>
<protein>
    <submittedName>
        <fullName evidence="2">Uncharacterized protein</fullName>
    </submittedName>
</protein>
<evidence type="ECO:0000313" key="3">
    <source>
        <dbReference type="Proteomes" id="UP000440578"/>
    </source>
</evidence>
<accession>A0A6A4VGG6</accession>